<protein>
    <recommendedName>
        <fullName evidence="3">RNA pyrophosphohydrolase</fullName>
        <ecNumber evidence="3">3.6.1.-</ecNumber>
    </recommendedName>
    <alternativeName>
        <fullName evidence="3">(Di)nucleoside polyphosphate hydrolase</fullName>
    </alternativeName>
</protein>
<evidence type="ECO:0000313" key="5">
    <source>
        <dbReference type="EMBL" id="EAR21432.1"/>
    </source>
</evidence>
<dbReference type="STRING" id="314278.NB231_13596"/>
<dbReference type="HAMAP" id="MF_00298">
    <property type="entry name" value="Nudix_RppH"/>
    <property type="match status" value="1"/>
</dbReference>
<dbReference type="PANTHER" id="PTHR23114">
    <property type="entry name" value="M7GPPPN-MRNA HYDROLASE"/>
    <property type="match status" value="1"/>
</dbReference>
<evidence type="ECO:0000256" key="1">
    <source>
        <dbReference type="ARBA" id="ARBA00001946"/>
    </source>
</evidence>
<dbReference type="InterPro" id="IPR020084">
    <property type="entry name" value="NUDIX_hydrolase_CS"/>
</dbReference>
<evidence type="ECO:0000313" key="6">
    <source>
        <dbReference type="Proteomes" id="UP000003374"/>
    </source>
</evidence>
<name>A4BSH2_9GAMM</name>
<dbReference type="AlphaFoldDB" id="A4BSH2"/>
<dbReference type="InterPro" id="IPR022927">
    <property type="entry name" value="RppH"/>
</dbReference>
<dbReference type="eggNOG" id="COG0494">
    <property type="taxonomic scope" value="Bacteria"/>
</dbReference>
<feature type="domain" description="Nudix hydrolase" evidence="4">
    <location>
        <begin position="1"/>
        <end position="139"/>
    </location>
</feature>
<dbReference type="CDD" id="cd03671">
    <property type="entry name" value="NUDIX_Ap4A_hydrolase_plant_like"/>
    <property type="match status" value="1"/>
</dbReference>
<dbReference type="EC" id="3.6.1.-" evidence="3"/>
<dbReference type="InterPro" id="IPR000086">
    <property type="entry name" value="NUDIX_hydrolase_dom"/>
</dbReference>
<dbReference type="NCBIfam" id="NF001937">
    <property type="entry name" value="PRK00714.1-4"/>
    <property type="match status" value="1"/>
</dbReference>
<dbReference type="Gene3D" id="3.90.79.10">
    <property type="entry name" value="Nucleoside Triphosphate Pyrophosphohydrolase"/>
    <property type="match status" value="1"/>
</dbReference>
<evidence type="ECO:0000256" key="2">
    <source>
        <dbReference type="ARBA" id="ARBA00022801"/>
    </source>
</evidence>
<feature type="short sequence motif" description="Nudix box" evidence="3">
    <location>
        <begin position="28"/>
        <end position="49"/>
    </location>
</feature>
<dbReference type="InterPro" id="IPR015797">
    <property type="entry name" value="NUDIX_hydrolase-like_dom_sf"/>
</dbReference>
<dbReference type="PROSITE" id="PS00893">
    <property type="entry name" value="NUDIX_BOX"/>
    <property type="match status" value="1"/>
</dbReference>
<dbReference type="NCBIfam" id="NF001938">
    <property type="entry name" value="PRK00714.1-5"/>
    <property type="match status" value="1"/>
</dbReference>
<comment type="cofactor">
    <cofactor evidence="1">
        <name>Mg(2+)</name>
        <dbReference type="ChEBI" id="CHEBI:18420"/>
    </cofactor>
</comment>
<reference evidence="5 6" key="1">
    <citation type="submission" date="2006-02" db="EMBL/GenBank/DDBJ databases">
        <authorList>
            <person name="Waterbury J."/>
            <person name="Ferriera S."/>
            <person name="Johnson J."/>
            <person name="Kravitz S."/>
            <person name="Halpern A."/>
            <person name="Remington K."/>
            <person name="Beeson K."/>
            <person name="Tran B."/>
            <person name="Rogers Y.-H."/>
            <person name="Friedman R."/>
            <person name="Venter J.C."/>
        </authorList>
    </citation>
    <scope>NUCLEOTIDE SEQUENCE [LARGE SCALE GENOMIC DNA]</scope>
    <source>
        <strain evidence="5 6">Nb-231</strain>
    </source>
</reference>
<sequence>MGIILSNASGGVFWARRIGQDAWQFPQGGINKHETPIDALYRELDEEIGLEPRHVEVLGRTEGWLRYRLPRYLIHRRRRPVCVGQKQVWYMLRLTGSDEVVRLDACAQPEFDDWCWVQYWRPVDEVVFFKRRVYDQALTQLAPLLFPQGPPPRRREPRARLRHPYSRRYRVR</sequence>
<comment type="cofactor">
    <cofactor evidence="3">
        <name>a divalent metal cation</name>
        <dbReference type="ChEBI" id="CHEBI:60240"/>
    </cofactor>
</comment>
<proteinExistence type="inferred from homology"/>
<evidence type="ECO:0000259" key="4">
    <source>
        <dbReference type="PROSITE" id="PS51462"/>
    </source>
</evidence>
<organism evidence="5 6">
    <name type="scientific">Nitrococcus mobilis Nb-231</name>
    <dbReference type="NCBI Taxonomy" id="314278"/>
    <lineage>
        <taxon>Bacteria</taxon>
        <taxon>Pseudomonadati</taxon>
        <taxon>Pseudomonadota</taxon>
        <taxon>Gammaproteobacteria</taxon>
        <taxon>Chromatiales</taxon>
        <taxon>Ectothiorhodospiraceae</taxon>
        <taxon>Nitrococcus</taxon>
    </lineage>
</organism>
<comment type="function">
    <text evidence="3">Accelerates the degradation of transcripts by removing pyrophosphate from the 5'-end of triphosphorylated RNA, leading to a more labile monophosphorylated state that can stimulate subsequent ribonuclease cleavage.</text>
</comment>
<dbReference type="SUPFAM" id="SSF55811">
    <property type="entry name" value="Nudix"/>
    <property type="match status" value="1"/>
</dbReference>
<comment type="caution">
    <text evidence="5">The sequence shown here is derived from an EMBL/GenBank/DDBJ whole genome shotgun (WGS) entry which is preliminary data.</text>
</comment>
<evidence type="ECO:0000256" key="3">
    <source>
        <dbReference type="HAMAP-Rule" id="MF_00298"/>
    </source>
</evidence>
<dbReference type="PROSITE" id="PS51462">
    <property type="entry name" value="NUDIX"/>
    <property type="match status" value="1"/>
</dbReference>
<dbReference type="PANTHER" id="PTHR23114:SF17">
    <property type="entry name" value="M7GPPPN-MRNA HYDROLASE"/>
    <property type="match status" value="1"/>
</dbReference>
<dbReference type="EMBL" id="AAOF01000009">
    <property type="protein sequence ID" value="EAR21432.1"/>
    <property type="molecule type" value="Genomic_DNA"/>
</dbReference>
<keyword evidence="6" id="KW-1185">Reference proteome</keyword>
<dbReference type="Pfam" id="PF00293">
    <property type="entry name" value="NUDIX"/>
    <property type="match status" value="1"/>
</dbReference>
<dbReference type="HOGENOM" id="CLU_087195_3_1_6"/>
<keyword evidence="2 3" id="KW-0378">Hydrolase</keyword>
<dbReference type="GO" id="GO:0016462">
    <property type="term" value="F:pyrophosphatase activity"/>
    <property type="evidence" value="ECO:0007669"/>
    <property type="project" value="UniProtKB-ARBA"/>
</dbReference>
<gene>
    <name evidence="3" type="primary">rppH</name>
    <name evidence="3" type="synonym">nudH</name>
    <name evidence="5" type="ORF">NB231_13596</name>
</gene>
<accession>A4BSH2</accession>
<dbReference type="Proteomes" id="UP000003374">
    <property type="component" value="Unassembled WGS sequence"/>
</dbReference>
<comment type="similarity">
    <text evidence="3">Belongs to the Nudix hydrolase family. RppH subfamily.</text>
</comment>